<organism evidence="1 2">
    <name type="scientific">Cerrena zonata</name>
    <dbReference type="NCBI Taxonomy" id="2478898"/>
    <lineage>
        <taxon>Eukaryota</taxon>
        <taxon>Fungi</taxon>
        <taxon>Dikarya</taxon>
        <taxon>Basidiomycota</taxon>
        <taxon>Agaricomycotina</taxon>
        <taxon>Agaricomycetes</taxon>
        <taxon>Polyporales</taxon>
        <taxon>Cerrenaceae</taxon>
        <taxon>Cerrena</taxon>
    </lineage>
</organism>
<gene>
    <name evidence="1" type="ORF">QCA50_011665</name>
</gene>
<evidence type="ECO:0000313" key="1">
    <source>
        <dbReference type="EMBL" id="KAK7685302.1"/>
    </source>
</evidence>
<comment type="caution">
    <text evidence="1">The sequence shown here is derived from an EMBL/GenBank/DDBJ whole genome shotgun (WGS) entry which is preliminary data.</text>
</comment>
<proteinExistence type="predicted"/>
<name>A0AAW0G6K0_9APHY</name>
<reference evidence="1 2" key="1">
    <citation type="submission" date="2022-09" db="EMBL/GenBank/DDBJ databases">
        <authorList>
            <person name="Palmer J.M."/>
        </authorList>
    </citation>
    <scope>NUCLEOTIDE SEQUENCE [LARGE SCALE GENOMIC DNA]</scope>
    <source>
        <strain evidence="1 2">DSM 7382</strain>
    </source>
</reference>
<dbReference type="Proteomes" id="UP001385951">
    <property type="component" value="Unassembled WGS sequence"/>
</dbReference>
<protein>
    <submittedName>
        <fullName evidence="1">Uncharacterized protein</fullName>
    </submittedName>
</protein>
<dbReference type="AlphaFoldDB" id="A0AAW0G6K0"/>
<keyword evidence="2" id="KW-1185">Reference proteome</keyword>
<dbReference type="EMBL" id="JASBNA010000021">
    <property type="protein sequence ID" value="KAK7685302.1"/>
    <property type="molecule type" value="Genomic_DNA"/>
</dbReference>
<accession>A0AAW0G6K0</accession>
<sequence>MDNCNPQPPSTSWSHLSNLGAGCPDLFLFVHFTSLRLRLFYHNFFLLTTFGSVLTTQTQHPS</sequence>
<evidence type="ECO:0000313" key="2">
    <source>
        <dbReference type="Proteomes" id="UP001385951"/>
    </source>
</evidence>